<evidence type="ECO:0000313" key="3">
    <source>
        <dbReference type="EMBL" id="KKH62821.1"/>
    </source>
</evidence>
<feature type="transmembrane region" description="Helical" evidence="1">
    <location>
        <begin position="330"/>
        <end position="349"/>
    </location>
</feature>
<comment type="caution">
    <text evidence="2">The sequence shown here is derived from an EMBL/GenBank/DDBJ whole genome shotgun (WGS) entry which is preliminary data.</text>
</comment>
<feature type="transmembrane region" description="Helical" evidence="1">
    <location>
        <begin position="141"/>
        <end position="158"/>
    </location>
</feature>
<dbReference type="Proteomes" id="UP000034001">
    <property type="component" value="Unassembled WGS sequence"/>
</dbReference>
<evidence type="ECO:0000313" key="5">
    <source>
        <dbReference type="Proteomes" id="UP000034450"/>
    </source>
</evidence>
<keyword evidence="1" id="KW-0812">Transmembrane</keyword>
<protein>
    <submittedName>
        <fullName evidence="2">Uncharacterized protein</fullName>
    </submittedName>
</protein>
<dbReference type="AlphaFoldDB" id="A0A0F8HFA8"/>
<feature type="transmembrane region" description="Helical" evidence="1">
    <location>
        <begin position="275"/>
        <end position="293"/>
    </location>
</feature>
<organism evidence="2 4">
    <name type="scientific">Methanosarcina mazei</name>
    <name type="common">Methanosarcina frisia</name>
    <dbReference type="NCBI Taxonomy" id="2209"/>
    <lineage>
        <taxon>Archaea</taxon>
        <taxon>Methanobacteriati</taxon>
        <taxon>Methanobacteriota</taxon>
        <taxon>Stenosarchaea group</taxon>
        <taxon>Methanomicrobia</taxon>
        <taxon>Methanosarcinales</taxon>
        <taxon>Methanosarcinaceae</taxon>
        <taxon>Methanosarcina</taxon>
    </lineage>
</organism>
<evidence type="ECO:0000256" key="1">
    <source>
        <dbReference type="SAM" id="Phobius"/>
    </source>
</evidence>
<keyword evidence="1" id="KW-0472">Membrane</keyword>
<dbReference type="RefSeq" id="WP_048047390.1">
    <property type="nucleotide sequence ID" value="NZ_JJPO01000013.1"/>
</dbReference>
<evidence type="ECO:0000313" key="4">
    <source>
        <dbReference type="Proteomes" id="UP000034001"/>
    </source>
</evidence>
<dbReference type="Proteomes" id="UP000034450">
    <property type="component" value="Unassembled WGS sequence"/>
</dbReference>
<reference evidence="4 5" key="1">
    <citation type="journal article" date="2015" name="ISME J.">
        <title>Genomic and phenotypic differentiation among Methanosarcina mazei populations from Columbia River sediment.</title>
        <authorList>
            <person name="Youngblut N.D."/>
            <person name="Wirth J.S."/>
            <person name="Henriksen J.R."/>
            <person name="Smith M."/>
            <person name="Simon H."/>
            <person name="Metcalf W.W."/>
            <person name="Whitaker R.J."/>
        </authorList>
    </citation>
    <scope>NUCLEOTIDE SEQUENCE [LARGE SCALE GENOMIC DNA]</scope>
    <source>
        <strain evidence="3 5">1.H.A.2.6</strain>
        <strain evidence="2 4">3.H.A.2.1</strain>
    </source>
</reference>
<evidence type="ECO:0000313" key="2">
    <source>
        <dbReference type="EMBL" id="KKG76377.1"/>
    </source>
</evidence>
<keyword evidence="1" id="KW-1133">Transmembrane helix</keyword>
<dbReference type="PATRIC" id="fig|2209.43.peg.380"/>
<feature type="transmembrane region" description="Helical" evidence="1">
    <location>
        <begin position="245"/>
        <end position="263"/>
    </location>
</feature>
<proteinExistence type="predicted"/>
<accession>A0A0F8HFA8</accession>
<dbReference type="EMBL" id="JJPO01000013">
    <property type="protein sequence ID" value="KKG76377.1"/>
    <property type="molecule type" value="Genomic_DNA"/>
</dbReference>
<sequence length="378" mass="44266">MQNTSDILIFWAVVMARFFVPLSIPKYPLPGIIASLLLDAVDQTIFQLFTDLPLEGYQGYDKALDIYYLAITYLSTMRNWSNLFAFKLNRFLFYYRLVGVALFELTNLRLLLFVFPNVFEYFFIFYEAVRMKWNPRVLTKDKLIITAAVIWIFVKIPHEYWIHIAEMDTTDWIIENPANAVILIAWAAVMLGMAWWLLRDLPPMRPGFSVAAHHATFNFDGPQAARVRDNYTSKRFFDDFIHHELIEKIVLVSLLSIIFAQILPDVRANDFQLAIGVSILIIINTELSQWLARRGTQWKSIIQEFIVMSIVNFILVLIFDFLLARYQGSINLLNTLFFVLLLTLNITLYDRYRRVYIWNHDPVTDFTGSEKPVELKTE</sequence>
<name>A0A0F8HFA8_METMZ</name>
<dbReference type="GeneID" id="24851620"/>
<feature type="transmembrane region" description="Helical" evidence="1">
    <location>
        <begin position="110"/>
        <end position="129"/>
    </location>
</feature>
<feature type="transmembrane region" description="Helical" evidence="1">
    <location>
        <begin position="305"/>
        <end position="324"/>
    </location>
</feature>
<feature type="transmembrane region" description="Helical" evidence="1">
    <location>
        <begin position="7"/>
        <end position="24"/>
    </location>
</feature>
<gene>
    <name evidence="2" type="ORF">DU63_01785</name>
    <name evidence="3" type="ORF">DU74_02600</name>
</gene>
<dbReference type="EMBL" id="JJQN01000009">
    <property type="protein sequence ID" value="KKH62821.1"/>
    <property type="molecule type" value="Genomic_DNA"/>
</dbReference>
<feature type="transmembrane region" description="Helical" evidence="1">
    <location>
        <begin position="178"/>
        <end position="198"/>
    </location>
</feature>